<sequence length="125" mass="14052">MNSVTINGNIMILDVLELFNERKKSIPDELIITNISSVLKQISILIINVGQSLTISKIEKNSTFVKKIATMFYSCDGLNIETCKLLNTPRSFTTIFNIIIKPLLTKDALKIIDFCPNVVTKQSFI</sequence>
<dbReference type="AlphaFoldDB" id="A0A6C0AUV6"/>
<dbReference type="EMBL" id="MN738762">
    <property type="protein sequence ID" value="QHS83739.1"/>
    <property type="molecule type" value="Genomic_DNA"/>
</dbReference>
<accession>A0A6C0AUV6</accession>
<reference evidence="1" key="1">
    <citation type="journal article" date="2020" name="Nature">
        <title>Giant virus diversity and host interactions through global metagenomics.</title>
        <authorList>
            <person name="Schulz F."/>
            <person name="Roux S."/>
            <person name="Paez-Espino D."/>
            <person name="Jungbluth S."/>
            <person name="Walsh D.A."/>
            <person name="Denef V.J."/>
            <person name="McMahon K.D."/>
            <person name="Konstantinidis K.T."/>
            <person name="Eloe-Fadrosh E.A."/>
            <person name="Kyrpides N.C."/>
            <person name="Woyke T."/>
        </authorList>
    </citation>
    <scope>NUCLEOTIDE SEQUENCE</scope>
    <source>
        <strain evidence="1">GVMAG-S-ERX555961-36</strain>
    </source>
</reference>
<protein>
    <submittedName>
        <fullName evidence="1">Uncharacterized protein</fullName>
    </submittedName>
</protein>
<name>A0A6C0AUV6_9ZZZZ</name>
<organism evidence="1">
    <name type="scientific">viral metagenome</name>
    <dbReference type="NCBI Taxonomy" id="1070528"/>
    <lineage>
        <taxon>unclassified sequences</taxon>
        <taxon>metagenomes</taxon>
        <taxon>organismal metagenomes</taxon>
    </lineage>
</organism>
<evidence type="ECO:0000313" key="1">
    <source>
        <dbReference type="EMBL" id="QHS83739.1"/>
    </source>
</evidence>
<proteinExistence type="predicted"/>